<accession>A0A498IEN8</accession>
<comment type="caution">
    <text evidence="1">The sequence shown here is derived from an EMBL/GenBank/DDBJ whole genome shotgun (WGS) entry which is preliminary data.</text>
</comment>
<dbReference type="Proteomes" id="UP000290289">
    <property type="component" value="Chromosome 12"/>
</dbReference>
<organism evidence="1 2">
    <name type="scientific">Malus domestica</name>
    <name type="common">Apple</name>
    <name type="synonym">Pyrus malus</name>
    <dbReference type="NCBI Taxonomy" id="3750"/>
    <lineage>
        <taxon>Eukaryota</taxon>
        <taxon>Viridiplantae</taxon>
        <taxon>Streptophyta</taxon>
        <taxon>Embryophyta</taxon>
        <taxon>Tracheophyta</taxon>
        <taxon>Spermatophyta</taxon>
        <taxon>Magnoliopsida</taxon>
        <taxon>eudicotyledons</taxon>
        <taxon>Gunneridae</taxon>
        <taxon>Pentapetalae</taxon>
        <taxon>rosids</taxon>
        <taxon>fabids</taxon>
        <taxon>Rosales</taxon>
        <taxon>Rosaceae</taxon>
        <taxon>Amygdaloideae</taxon>
        <taxon>Maleae</taxon>
        <taxon>Malus</taxon>
    </lineage>
</organism>
<evidence type="ECO:0000313" key="1">
    <source>
        <dbReference type="EMBL" id="RXH82048.1"/>
    </source>
</evidence>
<keyword evidence="2" id="KW-1185">Reference proteome</keyword>
<name>A0A498IEN8_MALDO</name>
<dbReference type="AlphaFoldDB" id="A0A498IEN8"/>
<protein>
    <submittedName>
        <fullName evidence="1">Uncharacterized protein</fullName>
    </submittedName>
</protein>
<sequence>MKPRTRAPTQTVTFEVISGQTTASWPAYKTLYSFESYPVFGESDSFRGVFRPNHGALDVVRGTILFVSSRTTTFVFVSLDFDVF</sequence>
<reference evidence="1 2" key="1">
    <citation type="submission" date="2018-10" db="EMBL/GenBank/DDBJ databases">
        <title>A high-quality apple genome assembly.</title>
        <authorList>
            <person name="Hu J."/>
        </authorList>
    </citation>
    <scope>NUCLEOTIDE SEQUENCE [LARGE SCALE GENOMIC DNA]</scope>
    <source>
        <strain evidence="2">cv. HFTH1</strain>
        <tissue evidence="1">Young leaf</tissue>
    </source>
</reference>
<evidence type="ECO:0000313" key="2">
    <source>
        <dbReference type="Proteomes" id="UP000290289"/>
    </source>
</evidence>
<proteinExistence type="predicted"/>
<dbReference type="EMBL" id="RDQH01000338">
    <property type="protein sequence ID" value="RXH82048.1"/>
    <property type="molecule type" value="Genomic_DNA"/>
</dbReference>
<gene>
    <name evidence="1" type="ORF">DVH24_036389</name>
</gene>